<evidence type="ECO:0000256" key="6">
    <source>
        <dbReference type="ARBA" id="ARBA00023108"/>
    </source>
</evidence>
<dbReference type="InterPro" id="IPR035965">
    <property type="entry name" value="PAS-like_dom_sf"/>
</dbReference>
<dbReference type="PANTHER" id="PTHR46175:SF5">
    <property type="entry name" value="ADAGIO PROTEIN 1"/>
    <property type="match status" value="1"/>
</dbReference>
<evidence type="ECO:0000256" key="5">
    <source>
        <dbReference type="ARBA" id="ARBA00022737"/>
    </source>
</evidence>
<name>A0ABY9CX64_VITVI</name>
<keyword evidence="3" id="KW-0285">Flavoprotein</keyword>
<evidence type="ECO:0000259" key="8">
    <source>
        <dbReference type="Pfam" id="PF12937"/>
    </source>
</evidence>
<evidence type="ECO:0000256" key="3">
    <source>
        <dbReference type="ARBA" id="ARBA00022630"/>
    </source>
</evidence>
<evidence type="ECO:0000256" key="1">
    <source>
        <dbReference type="ARBA" id="ARBA00004123"/>
    </source>
</evidence>
<dbReference type="CDD" id="cd22154">
    <property type="entry name" value="F-box_AtADO-like"/>
    <property type="match status" value="1"/>
</dbReference>
<dbReference type="Pfam" id="PF13966">
    <property type="entry name" value="zf-RVT"/>
    <property type="match status" value="1"/>
</dbReference>
<feature type="domain" description="F-box" evidence="8">
    <location>
        <begin position="710"/>
        <end position="748"/>
    </location>
</feature>
<dbReference type="InterPro" id="IPR011043">
    <property type="entry name" value="Gal_Oxase/kelch_b-propeller"/>
</dbReference>
<feature type="domain" description="DUF4283" evidence="10">
    <location>
        <begin position="201"/>
        <end position="281"/>
    </location>
</feature>
<dbReference type="InterPro" id="IPR001810">
    <property type="entry name" value="F-box_dom"/>
</dbReference>
<protein>
    <recommendedName>
        <fullName evidence="13">Adagio protein 1</fullName>
    </recommendedName>
</protein>
<keyword evidence="7" id="KW-0539">Nucleus</keyword>
<gene>
    <name evidence="11" type="ORF">VitviT2T_017312</name>
</gene>
<evidence type="ECO:0000313" key="11">
    <source>
        <dbReference type="EMBL" id="WJZ98810.1"/>
    </source>
</evidence>
<proteinExistence type="predicted"/>
<dbReference type="Pfam" id="PF12937">
    <property type="entry name" value="F-box-like"/>
    <property type="match status" value="1"/>
</dbReference>
<keyword evidence="5" id="KW-0677">Repeat</keyword>
<dbReference type="InterPro" id="IPR026960">
    <property type="entry name" value="RVT-Znf"/>
</dbReference>
<accession>A0ABY9CX64</accession>
<dbReference type="Gene3D" id="1.20.1280.50">
    <property type="match status" value="1"/>
</dbReference>
<reference evidence="11 12" key="1">
    <citation type="journal article" date="2023" name="Hortic Res">
        <title>The complete reference genome for grapevine (Vitis vinifera L.) genetics and breeding.</title>
        <authorList>
            <person name="Shi X."/>
            <person name="Cao S."/>
            <person name="Wang X."/>
            <person name="Huang S."/>
            <person name="Wang Y."/>
            <person name="Liu Z."/>
            <person name="Liu W."/>
            <person name="Leng X."/>
            <person name="Peng Y."/>
            <person name="Wang N."/>
            <person name="Wang Y."/>
            <person name="Ma Z."/>
            <person name="Xu X."/>
            <person name="Zhang F."/>
            <person name="Xue H."/>
            <person name="Zhong H."/>
            <person name="Wang Y."/>
            <person name="Zhang K."/>
            <person name="Velt A."/>
            <person name="Avia K."/>
            <person name="Holtgrawe D."/>
            <person name="Grimplet J."/>
            <person name="Matus J.T."/>
            <person name="Ware D."/>
            <person name="Wu X."/>
            <person name="Wang H."/>
            <person name="Liu C."/>
            <person name="Fang Y."/>
            <person name="Rustenholz C."/>
            <person name="Cheng Z."/>
            <person name="Xiao H."/>
            <person name="Zhou Y."/>
        </authorList>
    </citation>
    <scope>NUCLEOTIDE SEQUENCE [LARGE SCALE GENOMIC DNA]</scope>
    <source>
        <strain evidence="12">cv. Pinot noir / PN40024</strain>
        <tissue evidence="11">Leaf</tissue>
    </source>
</reference>
<evidence type="ECO:0000256" key="4">
    <source>
        <dbReference type="ARBA" id="ARBA00022643"/>
    </source>
</evidence>
<evidence type="ECO:0000259" key="10">
    <source>
        <dbReference type="Pfam" id="PF14111"/>
    </source>
</evidence>
<keyword evidence="4" id="KW-0288">FMN</keyword>
<dbReference type="InterPro" id="IPR011498">
    <property type="entry name" value="Kelch_2"/>
</dbReference>
<keyword evidence="2" id="KW-0880">Kelch repeat</keyword>
<evidence type="ECO:0008006" key="13">
    <source>
        <dbReference type="Google" id="ProtNLM"/>
    </source>
</evidence>
<evidence type="ECO:0000259" key="9">
    <source>
        <dbReference type="Pfam" id="PF13966"/>
    </source>
</evidence>
<dbReference type="SUPFAM" id="SSF81383">
    <property type="entry name" value="F-box domain"/>
    <property type="match status" value="1"/>
</dbReference>
<dbReference type="SUPFAM" id="SSF55785">
    <property type="entry name" value="PYP-like sensor domain (PAS domain)"/>
    <property type="match status" value="1"/>
</dbReference>
<dbReference type="PANTHER" id="PTHR46175">
    <property type="entry name" value="BACTERIOOPSIN TRANSCRIPTIONAL ACTIVATOR"/>
    <property type="match status" value="1"/>
</dbReference>
<comment type="subcellular location">
    <subcellularLocation>
        <location evidence="1">Nucleus</location>
    </subcellularLocation>
</comment>
<evidence type="ECO:0000256" key="7">
    <source>
        <dbReference type="ARBA" id="ARBA00023242"/>
    </source>
</evidence>
<dbReference type="Pfam" id="PF07646">
    <property type="entry name" value="Kelch_2"/>
    <property type="match status" value="1"/>
</dbReference>
<dbReference type="SUPFAM" id="SSF50965">
    <property type="entry name" value="Galactose oxidase, central domain"/>
    <property type="match status" value="1"/>
</dbReference>
<dbReference type="Gene3D" id="2.120.10.80">
    <property type="entry name" value="Kelch-type beta propeller"/>
    <property type="match status" value="2"/>
</dbReference>
<dbReference type="InterPro" id="IPR015915">
    <property type="entry name" value="Kelch-typ_b-propeller"/>
</dbReference>
<dbReference type="Proteomes" id="UP001227230">
    <property type="component" value="Chromosome 11"/>
</dbReference>
<dbReference type="InterPro" id="IPR036047">
    <property type="entry name" value="F-box-like_dom_sf"/>
</dbReference>
<organism evidence="11 12">
    <name type="scientific">Vitis vinifera</name>
    <name type="common">Grape</name>
    <dbReference type="NCBI Taxonomy" id="29760"/>
    <lineage>
        <taxon>Eukaryota</taxon>
        <taxon>Viridiplantae</taxon>
        <taxon>Streptophyta</taxon>
        <taxon>Embryophyta</taxon>
        <taxon>Tracheophyta</taxon>
        <taxon>Spermatophyta</taxon>
        <taxon>Magnoliopsida</taxon>
        <taxon>eudicotyledons</taxon>
        <taxon>Gunneridae</taxon>
        <taxon>Pentapetalae</taxon>
        <taxon>rosids</taxon>
        <taxon>Vitales</taxon>
        <taxon>Vitaceae</taxon>
        <taxon>Viteae</taxon>
        <taxon>Vitis</taxon>
    </lineage>
</organism>
<dbReference type="InterPro" id="IPR025558">
    <property type="entry name" value="DUF4283"/>
</dbReference>
<keyword evidence="12" id="KW-1185">Reference proteome</keyword>
<dbReference type="Gene3D" id="3.30.450.20">
    <property type="entry name" value="PAS domain"/>
    <property type="match status" value="1"/>
</dbReference>
<keyword evidence="6" id="KW-0090">Biological rhythms</keyword>
<dbReference type="Pfam" id="PF24681">
    <property type="entry name" value="Kelch_KLHDC2_KLHL20_DRC7"/>
    <property type="match status" value="1"/>
</dbReference>
<evidence type="ECO:0000256" key="2">
    <source>
        <dbReference type="ARBA" id="ARBA00022441"/>
    </source>
</evidence>
<sequence length="1114" mass="124226">MAAFSEGEGAPKGGKSWFAVESKTFEITIEETRGKLRGVILERSKGFSSWIKFGAKSLSSLLEGVEEWCRDESSSRSLRAWEEGGRKYRLECRSNIAGRYLLCSVRDSEAKRFCLVFPEGKGLVGGWFMLAQKLRALGITTQPMKKFELGNSTSVKEDYRGKGKEKGKGVFPDAVRMEKGELGEALWVHVGERDLTRREVQLSRCLVGCFGDNVEDVPPLSFLEEWAYESWSLKGGLKISRLGGALVLFEFEDKVEADWVLLRGSRSLQMREFFLQKWGPERPHLVRWNLVCLERKKGGLGVRNLALMNKALLGKWNWRFAIEREVLWKKVISHKYGVEEGGWCTRAERGRHGVGLWKAIRKEWLGMYSSLAFRVGNGRRVRFWKDKWCGDEPLYESFPSLFAISQAKDAWVSDVWNPDGVGDGWTPLFSRALNDWEIEMMEQFMLKIQAFRVQRENEDKMVWTTSKSGVFSVKSLYSFLEPGGSAMFPYIGIWKASVPPKVAFFAWEASWGKILTLDQLQRRGYSLANRCFLCLAEAETVDHLLLHCVMTRTLWNLLFSLFGVEWVLSGTVKETLLGCRFLQYRGPFAKRRHPLVDSTVVSEIRRCLEDGVEFHGDLLNFRKDGSPLMNRLRLTPIYGDDETITHVIGIQFFTEANIDLGPLPGSLAKESARSSGRFRSGFPSYPSVPAGNRNICRGVCGIMQLSDEVLSLKILSLLTPRDIASIGSVCRRFYEITKNEDLWRMVCQNAWGSETTRVLETVPGAKQLGWGRLARELTTLEAAAWRKLTVGGAVEPSRCNFSACAVGSRVVLFGGEGVNMQPMNDTFVLDLNSSNPEWQHVQVNSPPPGRWGHTLTCVNGSNLVVFGGCGRQGLLNDVFVLDLDAKPPAWREISGLAPPLPRSWHSSCTLDGTKLIVSGGCADSGVLLSDTFLLDLSMEKPIWREIPVAWSPPSRLGHTLSVYGGRKILMFGGLAKSGPLRFRSSDVYTMDLSEDNPCWRCVTGSGMPGAGNPAGIAPPPRLDHVAVSLPGGRILIFGGSVAGLHSASQLYLLDPTDEKPTWRILNVPGRPPRFAWGHSTCVVGGTRAIVLGGQTGEEWMLSELHELSLASSVT</sequence>
<dbReference type="EMBL" id="CP126658">
    <property type="protein sequence ID" value="WJZ98810.1"/>
    <property type="molecule type" value="Genomic_DNA"/>
</dbReference>
<dbReference type="Pfam" id="PF14111">
    <property type="entry name" value="DUF4283"/>
    <property type="match status" value="1"/>
</dbReference>
<feature type="domain" description="Reverse transcriptase zinc-binding" evidence="9">
    <location>
        <begin position="471"/>
        <end position="555"/>
    </location>
</feature>
<evidence type="ECO:0000313" key="12">
    <source>
        <dbReference type="Proteomes" id="UP001227230"/>
    </source>
</evidence>